<evidence type="ECO:0000313" key="2">
    <source>
        <dbReference type="EMBL" id="TBN47044.1"/>
    </source>
</evidence>
<protein>
    <submittedName>
        <fullName evidence="2">DUF1467 family protein</fullName>
    </submittedName>
</protein>
<keyword evidence="1" id="KW-0812">Transmembrane</keyword>
<comment type="caution">
    <text evidence="2">The sequence shown here is derived from an EMBL/GenBank/DDBJ whole genome shotgun (WGS) entry which is preliminary data.</text>
</comment>
<dbReference type="OrthoDB" id="9804637at2"/>
<dbReference type="RefSeq" id="WP_131004711.1">
    <property type="nucleotide sequence ID" value="NZ_JBHSZR010000002.1"/>
</dbReference>
<feature type="transmembrane region" description="Helical" evidence="1">
    <location>
        <begin position="54"/>
        <end position="73"/>
    </location>
</feature>
<gene>
    <name evidence="2" type="ORF">EYR15_16690</name>
</gene>
<dbReference type="Proteomes" id="UP000291613">
    <property type="component" value="Unassembled WGS sequence"/>
</dbReference>
<dbReference type="AlphaFoldDB" id="A0A4Q9GB29"/>
<keyword evidence="1" id="KW-1133">Transmembrane helix</keyword>
<dbReference type="InterPro" id="IPR009935">
    <property type="entry name" value="DUF1467"/>
</dbReference>
<name>A0A4Q9GB29_9HYPH</name>
<evidence type="ECO:0000313" key="3">
    <source>
        <dbReference type="Proteomes" id="UP000291613"/>
    </source>
</evidence>
<dbReference type="Pfam" id="PF07330">
    <property type="entry name" value="DUF1467"/>
    <property type="match status" value="1"/>
</dbReference>
<evidence type="ECO:0000256" key="1">
    <source>
        <dbReference type="SAM" id="Phobius"/>
    </source>
</evidence>
<sequence length="93" mass="10361">MIFSFVSWLAVYFVVWWTTLFVVLPFGVRSQSEAGEITPGTEPGAPTVTRVARIAIITTIVATIVFGVVYVSLTQTMFTLDDIPLFPRFDRVS</sequence>
<keyword evidence="1" id="KW-0472">Membrane</keyword>
<accession>A0A4Q9GB29</accession>
<feature type="transmembrane region" description="Helical" evidence="1">
    <location>
        <begin position="6"/>
        <end position="28"/>
    </location>
</feature>
<keyword evidence="3" id="KW-1185">Reference proteome</keyword>
<organism evidence="2 3">
    <name type="scientific">Hansschlegelia quercus</name>
    <dbReference type="NCBI Taxonomy" id="2528245"/>
    <lineage>
        <taxon>Bacteria</taxon>
        <taxon>Pseudomonadati</taxon>
        <taxon>Pseudomonadota</taxon>
        <taxon>Alphaproteobacteria</taxon>
        <taxon>Hyphomicrobiales</taxon>
        <taxon>Methylopilaceae</taxon>
        <taxon>Hansschlegelia</taxon>
    </lineage>
</organism>
<proteinExistence type="predicted"/>
<reference evidence="2 3" key="1">
    <citation type="submission" date="2019-02" db="EMBL/GenBank/DDBJ databases">
        <title>Hansschlegelia quercus sp. nov., a novel methylotrophic bacterium from buds of oak (Quercus robur L.).</title>
        <authorList>
            <person name="Agafonova N.V."/>
            <person name="Kaparullina E.N."/>
            <person name="Grouzdev D.S."/>
            <person name="Doronina N.V."/>
        </authorList>
    </citation>
    <scope>NUCLEOTIDE SEQUENCE [LARGE SCALE GENOMIC DNA]</scope>
    <source>
        <strain evidence="2 3">Dub</strain>
    </source>
</reference>
<dbReference type="EMBL" id="SIUB01000012">
    <property type="protein sequence ID" value="TBN47044.1"/>
    <property type="molecule type" value="Genomic_DNA"/>
</dbReference>